<dbReference type="SMART" id="SM00913">
    <property type="entry name" value="IBN_N"/>
    <property type="match status" value="1"/>
</dbReference>
<dbReference type="Pfam" id="PF25758">
    <property type="entry name" value="TPR_IPO11"/>
    <property type="match status" value="1"/>
</dbReference>
<dbReference type="GO" id="GO:0005829">
    <property type="term" value="C:cytosol"/>
    <property type="evidence" value="ECO:0007669"/>
    <property type="project" value="TreeGrafter"/>
</dbReference>
<evidence type="ECO:0000313" key="15">
    <source>
        <dbReference type="Ensembl" id="ENSCJAP00000080971.1"/>
    </source>
</evidence>
<dbReference type="GeneTree" id="ENSGT00390000014071"/>
<dbReference type="InterPro" id="IPR016024">
    <property type="entry name" value="ARM-type_fold"/>
</dbReference>
<dbReference type="InterPro" id="IPR058669">
    <property type="entry name" value="TPR_IPO7/11-like"/>
</dbReference>
<evidence type="ECO:0000256" key="10">
    <source>
        <dbReference type="ARBA" id="ARBA00023242"/>
    </source>
</evidence>
<evidence type="ECO:0000256" key="5">
    <source>
        <dbReference type="ARBA" id="ARBA00022490"/>
    </source>
</evidence>
<accession>A0A8I3W712</accession>
<comment type="similarity">
    <text evidence="3">Belongs to the importin beta family.</text>
</comment>
<organism evidence="15 16">
    <name type="scientific">Callithrix jacchus</name>
    <name type="common">White-tufted-ear marmoset</name>
    <name type="synonym">Simia Jacchus</name>
    <dbReference type="NCBI Taxonomy" id="9483"/>
    <lineage>
        <taxon>Eukaryota</taxon>
        <taxon>Metazoa</taxon>
        <taxon>Chordata</taxon>
        <taxon>Craniata</taxon>
        <taxon>Vertebrata</taxon>
        <taxon>Euteleostomi</taxon>
        <taxon>Mammalia</taxon>
        <taxon>Eutheria</taxon>
        <taxon>Euarchontoglires</taxon>
        <taxon>Primates</taxon>
        <taxon>Haplorrhini</taxon>
        <taxon>Platyrrhini</taxon>
        <taxon>Cebidae</taxon>
        <taxon>Callitrichinae</taxon>
        <taxon>Callithrix</taxon>
        <taxon>Callithrix</taxon>
    </lineage>
</organism>
<dbReference type="GO" id="GO:0005635">
    <property type="term" value="C:nuclear envelope"/>
    <property type="evidence" value="ECO:0007669"/>
    <property type="project" value="TreeGrafter"/>
</dbReference>
<evidence type="ECO:0000256" key="6">
    <source>
        <dbReference type="ARBA" id="ARBA00022553"/>
    </source>
</evidence>
<evidence type="ECO:0000256" key="3">
    <source>
        <dbReference type="ARBA" id="ARBA00007991"/>
    </source>
</evidence>
<evidence type="ECO:0000313" key="16">
    <source>
        <dbReference type="Proteomes" id="UP000008225"/>
    </source>
</evidence>
<reference evidence="15" key="3">
    <citation type="submission" date="2025-09" db="UniProtKB">
        <authorList>
            <consortium name="Ensembl"/>
        </authorList>
    </citation>
    <scope>IDENTIFICATION</scope>
</reference>
<evidence type="ECO:0000256" key="2">
    <source>
        <dbReference type="ARBA" id="ARBA00004496"/>
    </source>
</evidence>
<keyword evidence="8" id="KW-0653">Protein transport</keyword>
<dbReference type="PANTHER" id="PTHR10997:SF7">
    <property type="entry name" value="IMPORTIN-11"/>
    <property type="match status" value="1"/>
</dbReference>
<keyword evidence="6" id="KW-0597">Phosphoprotein</keyword>
<dbReference type="GO" id="GO:0031267">
    <property type="term" value="F:small GTPase binding"/>
    <property type="evidence" value="ECO:0007669"/>
    <property type="project" value="InterPro"/>
</dbReference>
<dbReference type="FunFam" id="1.25.10.10:FF:000116">
    <property type="entry name" value="importin-11 isoform X1"/>
    <property type="match status" value="1"/>
</dbReference>
<dbReference type="Proteomes" id="UP000008225">
    <property type="component" value="Chromosome 2"/>
</dbReference>
<dbReference type="Pfam" id="PF03810">
    <property type="entry name" value="IBN_N"/>
    <property type="match status" value="1"/>
</dbReference>
<evidence type="ECO:0000256" key="7">
    <source>
        <dbReference type="ARBA" id="ARBA00022737"/>
    </source>
</evidence>
<dbReference type="PANTHER" id="PTHR10997">
    <property type="entry name" value="IMPORTIN-7, 8, 11"/>
    <property type="match status" value="1"/>
</dbReference>
<evidence type="ECO:0000256" key="9">
    <source>
        <dbReference type="ARBA" id="ARBA00022990"/>
    </source>
</evidence>
<comment type="subcellular location">
    <subcellularLocation>
        <location evidence="2">Cytoplasm</location>
    </subcellularLocation>
    <subcellularLocation>
        <location evidence="1">Nucleus</location>
    </subcellularLocation>
</comment>
<dbReference type="Gene3D" id="1.25.10.10">
    <property type="entry name" value="Leucine-rich Repeat Variant"/>
    <property type="match status" value="1"/>
</dbReference>
<dbReference type="InterPro" id="IPR001494">
    <property type="entry name" value="Importin-beta_N"/>
</dbReference>
<proteinExistence type="inferred from homology"/>
<evidence type="ECO:0000256" key="4">
    <source>
        <dbReference type="ARBA" id="ARBA00022448"/>
    </source>
</evidence>
<keyword evidence="7" id="KW-0677">Repeat</keyword>
<reference evidence="15" key="2">
    <citation type="submission" date="2025-08" db="UniProtKB">
        <authorList>
            <consortium name="Ensembl"/>
        </authorList>
    </citation>
    <scope>IDENTIFICATION</scope>
</reference>
<keyword evidence="4" id="KW-0813">Transport</keyword>
<comment type="subunit">
    <text evidence="11">Interacts with UBE2E3 and RPL12.</text>
</comment>
<name>A0A8I3W712_CALJA</name>
<evidence type="ECO:0000256" key="12">
    <source>
        <dbReference type="ARBA" id="ARBA00072254"/>
    </source>
</evidence>
<keyword evidence="9" id="KW-0007">Acetylation</keyword>
<protein>
    <recommendedName>
        <fullName evidence="12">Importin-11</fullName>
    </recommendedName>
    <alternativeName>
        <fullName evidence="13">Ran-binding protein 11</fullName>
    </alternativeName>
</protein>
<dbReference type="GO" id="GO:0006606">
    <property type="term" value="P:protein import into nucleus"/>
    <property type="evidence" value="ECO:0007669"/>
    <property type="project" value="TreeGrafter"/>
</dbReference>
<sequence length="920" mass="106021">MLTYHCQVSMDLNSASTVVLQVLTQATSQDTAVLKPAEEQLKQWETQPGFYSVLLNIFTNHTLDINVRWLAVLYFKHGIDRYWRRVAPHALSEEEKTTLRAGLITNFNEPINQIATQIAVLIAKVARLDCPRQWPELIPTLIESVKVQDDLRQHRALLTFYHVTKTLASKRLAADRKLFYDLASGIYNFACSLWNHHTDTFLQQVSSGNEAAILSSLERTLLSLKVLRKLTVNGFVEPHKNMEVMGFLHGIFVRLKQFLECSRNIGTDNVCRDRLEKTIILFTKVLLDFLDQHPFSFTPLIQRSLEFSVSYVFTEVGEGVTFERFIVQCMNLIKMIVKNYAYKPSKNFEDSSPETLEAHKIKMAFFTYPTLTEICRRLVSHYFLLTEEELTMWEEDPEGFTVEETGGDSWKYSLRPCTEVLFIDIFHEYNQTLTPVLLEMMQTLQGPTNVEDMNALLIKDAVYNAVGLAAYELFDSVDFDQWFKNQLLPELQVIHNRYKPLRRRVIWLIGQWISVKFKSDLRPMLYEAICNLLQDQDLVIRPYVGCLVQYLPLLWKQSEEHNMLRCAILTTLIHLVQGLGADSKNLYPFLLPVIQLSTDVSQPPHVYLLEDGLELWLVTLENSPCVTPELLRIFQNMSPLLELSSENLRTCFKIINGYIFLSSTEFLQTYAVGLCQSFCELLKEITTEGQVQVLKVVENALKVNPILGPQMFQPIFPYVFKGIIEGERYPVVMSTYLGVMGRVLLQNTSFFSSLLNEMAHKFNQEMDQLLGNMIEMWVDRMDNITQPERRKLSALALLSLLPSDNSVIQDKFCGIINISVEGLHDVMTEDPETGTYKDCMLMSHLEEPKVTEDEEPPTEQDKRKKMLALKDPVHTVSLQQFIYEKLKAQQEILGEQGFQSLMETVDTEIVTQLQEFLQGF</sequence>
<dbReference type="SUPFAM" id="SSF48371">
    <property type="entry name" value="ARM repeat"/>
    <property type="match status" value="1"/>
</dbReference>
<evidence type="ECO:0000256" key="1">
    <source>
        <dbReference type="ARBA" id="ARBA00004123"/>
    </source>
</evidence>
<dbReference type="InterPro" id="IPR011989">
    <property type="entry name" value="ARM-like"/>
</dbReference>
<feature type="domain" description="Importin N-terminal" evidence="14">
    <location>
        <begin position="37"/>
        <end position="109"/>
    </location>
</feature>
<evidence type="ECO:0000256" key="11">
    <source>
        <dbReference type="ARBA" id="ARBA00062902"/>
    </source>
</evidence>
<dbReference type="PROSITE" id="PS50166">
    <property type="entry name" value="IMPORTIN_B_NT"/>
    <property type="match status" value="1"/>
</dbReference>
<keyword evidence="16" id="KW-1185">Reference proteome</keyword>
<dbReference type="Ensembl" id="ENSCJAT00000140703.1">
    <property type="protein sequence ID" value="ENSCJAP00000080971.1"/>
    <property type="gene ID" value="ENSCJAG00000015559.5"/>
</dbReference>
<evidence type="ECO:0000256" key="8">
    <source>
        <dbReference type="ARBA" id="ARBA00022927"/>
    </source>
</evidence>
<keyword evidence="5" id="KW-0963">Cytoplasm</keyword>
<evidence type="ECO:0000256" key="13">
    <source>
        <dbReference type="ARBA" id="ARBA00077811"/>
    </source>
</evidence>
<gene>
    <name evidence="15" type="primary">IPO11</name>
</gene>
<evidence type="ECO:0000259" key="14">
    <source>
        <dbReference type="PROSITE" id="PS50166"/>
    </source>
</evidence>
<keyword evidence="10" id="KW-0539">Nucleus</keyword>
<dbReference type="AlphaFoldDB" id="A0A8I3W712"/>
<reference evidence="15 16" key="1">
    <citation type="submission" date="2009-03" db="EMBL/GenBank/DDBJ databases">
        <authorList>
            <person name="Warren W."/>
            <person name="Ye L."/>
            <person name="Minx P."/>
            <person name="Worley K."/>
            <person name="Gibbs R."/>
            <person name="Wilson R.K."/>
        </authorList>
    </citation>
    <scope>NUCLEOTIDE SEQUENCE [LARGE SCALE GENOMIC DNA]</scope>
</reference>